<dbReference type="InterPro" id="IPR020916">
    <property type="entry name" value="Gln_gamma-glutamylTfrase_bac"/>
</dbReference>
<dbReference type="EMBL" id="AP021881">
    <property type="protein sequence ID" value="BBP02405.1"/>
    <property type="molecule type" value="Genomic_DNA"/>
</dbReference>
<evidence type="ECO:0000313" key="4">
    <source>
        <dbReference type="Proteomes" id="UP000463939"/>
    </source>
</evidence>
<dbReference type="Proteomes" id="UP000463939">
    <property type="component" value="Chromosome"/>
</dbReference>
<dbReference type="AlphaFoldDB" id="A0A809RLW1"/>
<protein>
    <submittedName>
        <fullName evidence="3">Lipoprotein</fullName>
    </submittedName>
</protein>
<name>A0A809RLW1_9PROT</name>
<dbReference type="GO" id="GO:0003810">
    <property type="term" value="F:protein-glutamine gamma-glutamyltransferase activity"/>
    <property type="evidence" value="ECO:0007669"/>
    <property type="project" value="InterPro"/>
</dbReference>
<evidence type="ECO:0000313" key="3">
    <source>
        <dbReference type="EMBL" id="BBP02405.1"/>
    </source>
</evidence>
<dbReference type="RefSeq" id="WP_162086043.1">
    <property type="nucleotide sequence ID" value="NZ_AP021881.1"/>
</dbReference>
<dbReference type="GO" id="GO:0030435">
    <property type="term" value="P:sporulation resulting in formation of a cellular spore"/>
    <property type="evidence" value="ECO:0007669"/>
    <property type="project" value="UniProtKB-KW"/>
</dbReference>
<accession>A0A809RLW1</accession>
<keyword evidence="3" id="KW-0449">Lipoprotein</keyword>
<gene>
    <name evidence="3" type="ORF">SFSGTM_31130</name>
</gene>
<evidence type="ECO:0000256" key="2">
    <source>
        <dbReference type="ARBA" id="ARBA00022969"/>
    </source>
</evidence>
<keyword evidence="1" id="KW-0808">Transferase</keyword>
<sequence length="387" mass="43965">MHTEYHRINNSVKLPVNGGIVIFGEVLAHIATAQSRLQAQLDQLGIGRQVVITCESSATHPCLVRFRLDEHHAQKCAPHYDTTQLCTNFQLDTENSQQDLLREILLAMLLGPVAFEFPSYDELQAAVRVRLNIVIASRKTAMAFDTAAAERPADCWQYHEDTGFTIRPGNSLITSLIKATQPEATGKLFSFSCYRATEYVILLGIAQEMSFSNPTLYHQLTQHWTHKAIMSGAFHDVFLREYGTVESPLPSHYYVPGDRLWFRNPDSYSSDVPGYEGSWVFYLGNGLFKNFWKHDQPYTLTTKCIEIFHWRNATYQDQQGELHIDENVVANHVRETLANQAEMEAILAKMMRLRDPQGVYAQGGCIDSSREYPRWVCPDTTDIVLPG</sequence>
<reference evidence="4" key="1">
    <citation type="submission" date="2019-11" db="EMBL/GenBank/DDBJ databases">
        <title>Isolation and characterization of a novel species in the genus Sulfuriferula.</title>
        <authorList>
            <person name="Mochizuki J."/>
            <person name="Kojima H."/>
            <person name="Fukui M."/>
        </authorList>
    </citation>
    <scope>NUCLEOTIDE SEQUENCE [LARGE SCALE GENOMIC DNA]</scope>
    <source>
        <strain evidence="4">SGTM</strain>
    </source>
</reference>
<keyword evidence="4" id="KW-1185">Reference proteome</keyword>
<dbReference type="KEGG" id="sniv:SFSGTM_31130"/>
<dbReference type="Pfam" id="PF20085">
    <property type="entry name" value="TGL"/>
    <property type="match status" value="1"/>
</dbReference>
<proteinExistence type="predicted"/>
<keyword evidence="2" id="KW-0749">Sporulation</keyword>
<evidence type="ECO:0000256" key="1">
    <source>
        <dbReference type="ARBA" id="ARBA00022679"/>
    </source>
</evidence>
<organism evidence="3 4">
    <name type="scientific">Sulfuriferula nivalis</name>
    <dbReference type="NCBI Taxonomy" id="2675298"/>
    <lineage>
        <taxon>Bacteria</taxon>
        <taxon>Pseudomonadati</taxon>
        <taxon>Pseudomonadota</taxon>
        <taxon>Betaproteobacteria</taxon>
        <taxon>Nitrosomonadales</taxon>
        <taxon>Sulfuricellaceae</taxon>
        <taxon>Sulfuriferula</taxon>
    </lineage>
</organism>